<evidence type="ECO:0000313" key="1">
    <source>
        <dbReference type="EMBL" id="GAE34757.1"/>
    </source>
</evidence>
<gene>
    <name evidence="1" type="ORF">JCM9157_1834</name>
</gene>
<dbReference type="InterPro" id="IPR012347">
    <property type="entry name" value="Ferritin-like"/>
</dbReference>
<dbReference type="Gene3D" id="1.20.1260.10">
    <property type="match status" value="2"/>
</dbReference>
<dbReference type="AlphaFoldDB" id="W4QS40"/>
<name>W4QS40_HALA3</name>
<evidence type="ECO:0000313" key="2">
    <source>
        <dbReference type="Proteomes" id="UP000018896"/>
    </source>
</evidence>
<accession>W4QS40</accession>
<dbReference type="EMBL" id="BAUV01000010">
    <property type="protein sequence ID" value="GAE34757.1"/>
    <property type="molecule type" value="Genomic_DNA"/>
</dbReference>
<organism evidence="1 2">
    <name type="scientific">Halalkalibacter akibai (strain ATCC 43226 / DSM 21942 / CIP 109018 / JCM 9157 / 1139)</name>
    <name type="common">Bacillus akibai</name>
    <dbReference type="NCBI Taxonomy" id="1236973"/>
    <lineage>
        <taxon>Bacteria</taxon>
        <taxon>Bacillati</taxon>
        <taxon>Bacillota</taxon>
        <taxon>Bacilli</taxon>
        <taxon>Bacillales</taxon>
        <taxon>Bacillaceae</taxon>
        <taxon>Halalkalibacter</taxon>
    </lineage>
</organism>
<proteinExistence type="predicted"/>
<dbReference type="OrthoDB" id="1675670at2"/>
<sequence>MKVSNISLTSAELGSIWASYMQESGSLPLLKYFLQKVEDTDVQPIVNKAVVFSEEHLNDLTSIFKSEGHEVPRGYSKEDVDVDAPKLYSDIFVLHFLKNLGKNGVSANGLSLSSSTREDIRALYLRFLQHSIEIEEETKSMMLSKGIYVRPPVMENKHKLNFIQKEAFLRGWFGERRTLTADEIAHIFMNYQNNVLGKALLTGFAQTAQDKKVKKYLLRGIELATDIVDTLRLLFEESSLPVPMTWDAGITDVTTPVFSDQLMMFLNNSLSAVSLANMGGSLALSMRRDIATKYLNRIKDIALYAEDGFELMINYGWMERPPQVIDRDHLLKK</sequence>
<keyword evidence="2" id="KW-1185">Reference proteome</keyword>
<dbReference type="STRING" id="1236973.JCM9157_1834"/>
<protein>
    <recommendedName>
        <fullName evidence="3">DUF3231 family protein</fullName>
    </recommendedName>
</protein>
<reference evidence="1 2" key="1">
    <citation type="journal article" date="2014" name="Genome Announc.">
        <title>Draft Genome Sequences of Three Alkaliphilic Bacillus Strains, Bacillus wakoensis JCM 9140T, Bacillus akibai JCM 9157T, and Bacillus hemicellulosilyticus JCM 9152T.</title>
        <authorList>
            <person name="Yuki M."/>
            <person name="Oshima K."/>
            <person name="Suda W."/>
            <person name="Oshida Y."/>
            <person name="Kitamura K."/>
            <person name="Iida T."/>
            <person name="Hattori M."/>
            <person name="Ohkuma M."/>
        </authorList>
    </citation>
    <scope>NUCLEOTIDE SEQUENCE [LARGE SCALE GENOMIC DNA]</scope>
    <source>
        <strain evidence="1 2">JCM 9157</strain>
    </source>
</reference>
<dbReference type="RefSeq" id="WP_035663802.1">
    <property type="nucleotide sequence ID" value="NZ_BAUV01000010.1"/>
</dbReference>
<dbReference type="Pfam" id="PF11553">
    <property type="entry name" value="DUF3231"/>
    <property type="match status" value="2"/>
</dbReference>
<dbReference type="Proteomes" id="UP000018896">
    <property type="component" value="Unassembled WGS sequence"/>
</dbReference>
<dbReference type="eggNOG" id="ENOG502ZCIT">
    <property type="taxonomic scope" value="Bacteria"/>
</dbReference>
<evidence type="ECO:0008006" key="3">
    <source>
        <dbReference type="Google" id="ProtNLM"/>
    </source>
</evidence>
<dbReference type="InterPro" id="IPR021617">
    <property type="entry name" value="DUF3231"/>
</dbReference>
<comment type="caution">
    <text evidence="1">The sequence shown here is derived from an EMBL/GenBank/DDBJ whole genome shotgun (WGS) entry which is preliminary data.</text>
</comment>